<reference evidence="1 2" key="1">
    <citation type="submission" date="2018-11" db="EMBL/GenBank/DDBJ databases">
        <title>Complete genome sequence of Leptospira kmetyi isolate LS 001/16 from soil sample associated with a leptospirosis patient in Kelantan.</title>
        <authorList>
            <person name="Muhammad Yusoff F."/>
            <person name="Muhammad Yusoff S."/>
            <person name="Ahmad M.N."/>
            <person name="Yusof N.Y."/>
            <person name="Aziah I."/>
        </authorList>
    </citation>
    <scope>NUCLEOTIDE SEQUENCE [LARGE SCALE GENOMIC DNA]</scope>
    <source>
        <strain evidence="1 2">LS 001/16</strain>
    </source>
</reference>
<keyword evidence="1" id="KW-0808">Transferase</keyword>
<evidence type="ECO:0000313" key="1">
    <source>
        <dbReference type="EMBL" id="AYV57238.1"/>
    </source>
</evidence>
<protein>
    <submittedName>
        <fullName evidence="1">Methyltransferase, TIGR04325 family</fullName>
        <ecNumber evidence="1">2.1.1.-</ecNumber>
    </submittedName>
</protein>
<dbReference type="Proteomes" id="UP000276407">
    <property type="component" value="Chromosome 1"/>
</dbReference>
<dbReference type="AlphaFoldDB" id="A0AAD0UVV9"/>
<evidence type="ECO:0000313" key="2">
    <source>
        <dbReference type="Proteomes" id="UP000276407"/>
    </source>
</evidence>
<dbReference type="KEGG" id="lkm:EFP84_18115"/>
<dbReference type="EC" id="2.1.1.-" evidence="1"/>
<keyword evidence="1" id="KW-0489">Methyltransferase</keyword>
<dbReference type="NCBIfam" id="TIGR04325">
    <property type="entry name" value="MTase_LIC12133"/>
    <property type="match status" value="1"/>
</dbReference>
<sequence>MLSFLKRIIVKLIPPFFGDLFLFFRRRFVNFFAERNDGSLKFGFNGIFENWNDAAKICGSYNSEEILKKCTESMLKIKSGEALYERDSVIFDEIQYSWPLVAGLLYSALNSRGVLNVLDFGGSLGSSFFQNKNFLTGLNKLKWNVVEQPSFVKSGNSLFKDDTLSFYDSIDSCVGDHGEVNVFLASSSLPYIQDPFALIKKILTYKFPYIIIDRTYFIDLPKSIVTAQRVPPNIYDASYPAWFFNYEEFISFFASQYRIVATFESYLQATNILEGIRTREMGIIFELNEISLHSI</sequence>
<proteinExistence type="predicted"/>
<dbReference type="EMBL" id="CP033614">
    <property type="protein sequence ID" value="AYV57238.1"/>
    <property type="molecule type" value="Genomic_DNA"/>
</dbReference>
<organism evidence="1 2">
    <name type="scientific">Leptospira kmetyi</name>
    <dbReference type="NCBI Taxonomy" id="408139"/>
    <lineage>
        <taxon>Bacteria</taxon>
        <taxon>Pseudomonadati</taxon>
        <taxon>Spirochaetota</taxon>
        <taxon>Spirochaetia</taxon>
        <taxon>Leptospirales</taxon>
        <taxon>Leptospiraceae</taxon>
        <taxon>Leptospira</taxon>
    </lineage>
</organism>
<gene>
    <name evidence="1" type="ORF">EFP84_18115</name>
</gene>
<dbReference type="InterPro" id="IPR027612">
    <property type="entry name" value="Put_MTase_LIC12133"/>
</dbReference>
<accession>A0AAD0UVV9</accession>
<dbReference type="RefSeq" id="WP_123180220.1">
    <property type="nucleotide sequence ID" value="NZ_CP033614.1"/>
</dbReference>
<name>A0AAD0UVV9_9LEPT</name>
<dbReference type="GO" id="GO:0008168">
    <property type="term" value="F:methyltransferase activity"/>
    <property type="evidence" value="ECO:0007669"/>
    <property type="project" value="UniProtKB-KW"/>
</dbReference>
<dbReference type="GO" id="GO:0032259">
    <property type="term" value="P:methylation"/>
    <property type="evidence" value="ECO:0007669"/>
    <property type="project" value="UniProtKB-KW"/>
</dbReference>